<comment type="caution">
    <text evidence="1">The sequence shown here is derived from an EMBL/GenBank/DDBJ whole genome shotgun (WGS) entry which is preliminary data.</text>
</comment>
<dbReference type="PANTHER" id="PTHR15141:SF76">
    <property type="entry name" value="TRANSCRIPTION ELONGATION FACTOR B POLYPEPTIDE 3"/>
    <property type="match status" value="1"/>
</dbReference>
<dbReference type="AlphaFoldDB" id="A0AAV8ZSR1"/>
<organism evidence="1 2">
    <name type="scientific">Rhamnusium bicolor</name>
    <dbReference type="NCBI Taxonomy" id="1586634"/>
    <lineage>
        <taxon>Eukaryota</taxon>
        <taxon>Metazoa</taxon>
        <taxon>Ecdysozoa</taxon>
        <taxon>Arthropoda</taxon>
        <taxon>Hexapoda</taxon>
        <taxon>Insecta</taxon>
        <taxon>Pterygota</taxon>
        <taxon>Neoptera</taxon>
        <taxon>Endopterygota</taxon>
        <taxon>Coleoptera</taxon>
        <taxon>Polyphaga</taxon>
        <taxon>Cucujiformia</taxon>
        <taxon>Chrysomeloidea</taxon>
        <taxon>Cerambycidae</taxon>
        <taxon>Lepturinae</taxon>
        <taxon>Rhagiini</taxon>
        <taxon>Rhamnusium</taxon>
    </lineage>
</organism>
<dbReference type="InterPro" id="IPR010684">
    <property type="entry name" value="RNA_pol_II_trans_fac_SIII_A"/>
</dbReference>
<dbReference type="EMBL" id="JANEYF010000610">
    <property type="protein sequence ID" value="KAJ8968998.1"/>
    <property type="molecule type" value="Genomic_DNA"/>
</dbReference>
<gene>
    <name evidence="1" type="ORF">NQ314_001986</name>
</gene>
<keyword evidence="2" id="KW-1185">Reference proteome</keyword>
<dbReference type="Gene3D" id="6.10.250.3180">
    <property type="match status" value="1"/>
</dbReference>
<dbReference type="InterPro" id="IPR051870">
    <property type="entry name" value="Elongin-A_domain"/>
</dbReference>
<reference evidence="1" key="1">
    <citation type="journal article" date="2023" name="Insect Mol. Biol.">
        <title>Genome sequencing provides insights into the evolution of gene families encoding plant cell wall-degrading enzymes in longhorned beetles.</title>
        <authorList>
            <person name="Shin N.R."/>
            <person name="Okamura Y."/>
            <person name="Kirsch R."/>
            <person name="Pauchet Y."/>
        </authorList>
    </citation>
    <scope>NUCLEOTIDE SEQUENCE</scope>
    <source>
        <strain evidence="1">RBIC_L_NR</strain>
    </source>
</reference>
<evidence type="ECO:0000313" key="2">
    <source>
        <dbReference type="Proteomes" id="UP001162156"/>
    </source>
</evidence>
<sequence>MRTAVYSGNKSCRKVDTLSDLGVRVLQDNIDGKYFFIIIDTLFQTSINIVLSNYFTDILFDFILNMISFCLALEYTGGVPCLQLKPALEKATPAQLLNMEHHNPYLIEKTDELWLLHCQKEFRNKKREDFESCREMYVTP</sequence>
<proteinExistence type="predicted"/>
<accession>A0AAV8ZSR1</accession>
<evidence type="ECO:0000313" key="1">
    <source>
        <dbReference type="EMBL" id="KAJ8968998.1"/>
    </source>
</evidence>
<dbReference type="Pfam" id="PF06881">
    <property type="entry name" value="Elongin_A"/>
    <property type="match status" value="1"/>
</dbReference>
<dbReference type="GO" id="GO:0070449">
    <property type="term" value="C:elongin complex"/>
    <property type="evidence" value="ECO:0007669"/>
    <property type="project" value="InterPro"/>
</dbReference>
<protein>
    <submittedName>
        <fullName evidence="1">Uncharacterized protein</fullName>
    </submittedName>
</protein>
<dbReference type="PANTHER" id="PTHR15141">
    <property type="entry name" value="TRANSCRIPTION ELONGATION FACTOR B POLYPEPTIDE 3"/>
    <property type="match status" value="1"/>
</dbReference>
<dbReference type="GO" id="GO:0006368">
    <property type="term" value="P:transcription elongation by RNA polymerase II"/>
    <property type="evidence" value="ECO:0007669"/>
    <property type="project" value="InterPro"/>
</dbReference>
<name>A0AAV8ZSR1_9CUCU</name>
<dbReference type="Proteomes" id="UP001162156">
    <property type="component" value="Unassembled WGS sequence"/>
</dbReference>